<feature type="transmembrane region" description="Helical" evidence="2">
    <location>
        <begin position="44"/>
        <end position="60"/>
    </location>
</feature>
<feature type="transmembrane region" description="Helical" evidence="2">
    <location>
        <begin position="122"/>
        <end position="141"/>
    </location>
</feature>
<evidence type="ECO:0008006" key="5">
    <source>
        <dbReference type="Google" id="ProtNLM"/>
    </source>
</evidence>
<sequence length="702" mass="78935">MDKQRGRQRIEMIRGRWISFRIMAIELQSATVALIGYFLWGMPGLWAGLAYMLLFGAYFLRKLPTKAEVTIWLNQEFPELEDSTGILLKQEADWNLLEQLQAAKITPRLELLKLPLSFYKSVWYTILFGIIGIILCVVIQIRRGNDIVSTAPTFPTTLTEKVIPGIQKVNITIVPPAYTGLATRSQASFHITTEDSSEVRWEIHTHAVPGSIILQFSDSTQLRMIPDSSGTTWHVAKRITHTGFYQVKMDSILSGFYQLQLIPDQPPLIKVSSPAPNTTIDFGRPPLVNIHAQLSDDYGLKSAAIVATIASGSGEAVKFKEQQFAFDQGLPDHPKLLNASKTLNLANLGMKPRDELYFHIAVTDTRQQQTLSDVYIVTLPDTAALFSLDGMVNAVNIKPEYFRSQRQIILETEALIHDKDSLGTTRFNSKSNELGTDQKLLRLRYGKFLGEESESNVGDPRVEDHDHDHGDHDHQTENGADFGNAAKILDEFTDKHDNAEDATFFDPEIKKQLKATLTEMWKAELQLRLYKPQEALPYEYKALRLLKDLQQKSRAFVPKTGTKTTPLKPEKRLTGEQDKISPAVMKQIRDYNDPDAVIRAGIAVLDGHVSPEQLTNNNNATVLRQSLARLTTAASREPGKYLNAMAALQRIVQGQFKHTDPVLAQQGLWKLLSPAVMPQPAQQQPGLLQDYYFRNIKKTANP</sequence>
<dbReference type="EMBL" id="QLMA01000004">
    <property type="protein sequence ID" value="RAJ82033.1"/>
    <property type="molecule type" value="Genomic_DNA"/>
</dbReference>
<keyword evidence="4" id="KW-1185">Reference proteome</keyword>
<dbReference type="Proteomes" id="UP000249819">
    <property type="component" value="Unassembled WGS sequence"/>
</dbReference>
<dbReference type="RefSeq" id="WP_111592584.1">
    <property type="nucleotide sequence ID" value="NZ_QLMA01000004.1"/>
</dbReference>
<accession>A0A327W077</accession>
<evidence type="ECO:0000256" key="1">
    <source>
        <dbReference type="SAM" id="MobiDB-lite"/>
    </source>
</evidence>
<gene>
    <name evidence="3" type="ORF">CLV59_104258</name>
</gene>
<evidence type="ECO:0000313" key="4">
    <source>
        <dbReference type="Proteomes" id="UP000249819"/>
    </source>
</evidence>
<dbReference type="OrthoDB" id="780137at2"/>
<reference evidence="3 4" key="1">
    <citation type="submission" date="2018-06" db="EMBL/GenBank/DDBJ databases">
        <title>Genomic Encyclopedia of Archaeal and Bacterial Type Strains, Phase II (KMG-II): from individual species to whole genera.</title>
        <authorList>
            <person name="Goeker M."/>
        </authorList>
    </citation>
    <scope>NUCLEOTIDE SEQUENCE [LARGE SCALE GENOMIC DNA]</scope>
    <source>
        <strain evidence="3 4">DSM 29821</strain>
    </source>
</reference>
<dbReference type="AlphaFoldDB" id="A0A327W077"/>
<feature type="transmembrane region" description="Helical" evidence="2">
    <location>
        <begin position="20"/>
        <end position="38"/>
    </location>
</feature>
<feature type="region of interest" description="Disordered" evidence="1">
    <location>
        <begin position="452"/>
        <end position="480"/>
    </location>
</feature>
<organism evidence="3 4">
    <name type="scientific">Chitinophaga dinghuensis</name>
    <dbReference type="NCBI Taxonomy" id="1539050"/>
    <lineage>
        <taxon>Bacteria</taxon>
        <taxon>Pseudomonadati</taxon>
        <taxon>Bacteroidota</taxon>
        <taxon>Chitinophagia</taxon>
        <taxon>Chitinophagales</taxon>
        <taxon>Chitinophagaceae</taxon>
        <taxon>Chitinophaga</taxon>
    </lineage>
</organism>
<evidence type="ECO:0000256" key="2">
    <source>
        <dbReference type="SAM" id="Phobius"/>
    </source>
</evidence>
<proteinExistence type="predicted"/>
<protein>
    <recommendedName>
        <fullName evidence="5">DUF4175 family protein</fullName>
    </recommendedName>
</protein>
<keyword evidence="2" id="KW-0472">Membrane</keyword>
<keyword evidence="2" id="KW-0812">Transmembrane</keyword>
<comment type="caution">
    <text evidence="3">The sequence shown here is derived from an EMBL/GenBank/DDBJ whole genome shotgun (WGS) entry which is preliminary data.</text>
</comment>
<keyword evidence="2" id="KW-1133">Transmembrane helix</keyword>
<evidence type="ECO:0000313" key="3">
    <source>
        <dbReference type="EMBL" id="RAJ82033.1"/>
    </source>
</evidence>
<name>A0A327W077_9BACT</name>
<feature type="compositionally biased region" description="Basic and acidic residues" evidence="1">
    <location>
        <begin position="460"/>
        <end position="476"/>
    </location>
</feature>